<keyword evidence="3" id="KW-0732">Signal</keyword>
<dbReference type="EMBL" id="SRLC01000001">
    <property type="protein sequence ID" value="TGE25752.1"/>
    <property type="molecule type" value="Genomic_DNA"/>
</dbReference>
<proteinExistence type="predicted"/>
<keyword evidence="6" id="KW-1185">Reference proteome</keyword>
<feature type="domain" description="Glycine zipper" evidence="4">
    <location>
        <begin position="36"/>
        <end position="81"/>
    </location>
</feature>
<name>A0A4Z0QAL4_9BACT</name>
<evidence type="ECO:0000256" key="1">
    <source>
        <dbReference type="SAM" id="Coils"/>
    </source>
</evidence>
<dbReference type="Pfam" id="PF13488">
    <property type="entry name" value="Gly-zipper_Omp"/>
    <property type="match status" value="1"/>
</dbReference>
<evidence type="ECO:0000256" key="3">
    <source>
        <dbReference type="SAM" id="SignalP"/>
    </source>
</evidence>
<dbReference type="RefSeq" id="WP_135463329.1">
    <property type="nucleotide sequence ID" value="NZ_SRLC01000001.1"/>
</dbReference>
<evidence type="ECO:0000256" key="2">
    <source>
        <dbReference type="SAM" id="MobiDB-lite"/>
    </source>
</evidence>
<accession>A0A4Z0QAL4</accession>
<dbReference type="InterPro" id="IPR039567">
    <property type="entry name" value="Gly-zipper"/>
</dbReference>
<feature type="region of interest" description="Disordered" evidence="2">
    <location>
        <begin position="160"/>
        <end position="183"/>
    </location>
</feature>
<gene>
    <name evidence="5" type="ORF">E5K00_11335</name>
</gene>
<feature type="signal peptide" evidence="3">
    <location>
        <begin position="1"/>
        <end position="24"/>
    </location>
</feature>
<feature type="compositionally biased region" description="Basic and acidic residues" evidence="2">
    <location>
        <begin position="166"/>
        <end position="183"/>
    </location>
</feature>
<feature type="chain" id="PRO_5021296861" description="Glycine zipper domain-containing protein" evidence="3">
    <location>
        <begin position="25"/>
        <end position="183"/>
    </location>
</feature>
<organism evidence="5 6">
    <name type="scientific">Hymenobacter aquaticus</name>
    <dbReference type="NCBI Taxonomy" id="1867101"/>
    <lineage>
        <taxon>Bacteria</taxon>
        <taxon>Pseudomonadati</taxon>
        <taxon>Bacteroidota</taxon>
        <taxon>Cytophagia</taxon>
        <taxon>Cytophagales</taxon>
        <taxon>Hymenobacteraceae</taxon>
        <taxon>Hymenobacter</taxon>
    </lineage>
</organism>
<reference evidence="5 6" key="1">
    <citation type="submission" date="2019-04" db="EMBL/GenBank/DDBJ databases">
        <authorList>
            <person name="Feng G."/>
            <person name="Zhang J."/>
            <person name="Zhu H."/>
        </authorList>
    </citation>
    <scope>NUCLEOTIDE SEQUENCE [LARGE SCALE GENOMIC DNA]</scope>
    <source>
        <strain evidence="5 6">JCM 31653</strain>
    </source>
</reference>
<evidence type="ECO:0000259" key="4">
    <source>
        <dbReference type="Pfam" id="PF13488"/>
    </source>
</evidence>
<comment type="caution">
    <text evidence="5">The sequence shown here is derived from an EMBL/GenBank/DDBJ whole genome shotgun (WGS) entry which is preliminary data.</text>
</comment>
<dbReference type="OrthoDB" id="965699at2"/>
<feature type="coiled-coil region" evidence="1">
    <location>
        <begin position="92"/>
        <end position="133"/>
    </location>
</feature>
<evidence type="ECO:0000313" key="6">
    <source>
        <dbReference type="Proteomes" id="UP000297549"/>
    </source>
</evidence>
<sequence length="183" mass="19174">MKKVSLILALVMMLTSVFSNMAQAQERKKWSPQAKGAVIGGLGGAAAGAIIHKRNRAVGGVVGGVAGAGVGYAIGKHTDNKRKEAARVAAANRAAANRAAEARAERAALARRVDAAERKADLAAQAQKQQQQQYPVMANGFAANTPMMLTAANGPVAAGYLPNESYGDRTKPYSTSEVRRKSW</sequence>
<keyword evidence="1" id="KW-0175">Coiled coil</keyword>
<evidence type="ECO:0000313" key="5">
    <source>
        <dbReference type="EMBL" id="TGE25752.1"/>
    </source>
</evidence>
<protein>
    <recommendedName>
        <fullName evidence="4">Glycine zipper domain-containing protein</fullName>
    </recommendedName>
</protein>
<dbReference type="Proteomes" id="UP000297549">
    <property type="component" value="Unassembled WGS sequence"/>
</dbReference>
<dbReference type="AlphaFoldDB" id="A0A4Z0QAL4"/>